<evidence type="ECO:0000313" key="2">
    <source>
        <dbReference type="EMBL" id="OFV65491.1"/>
    </source>
</evidence>
<dbReference type="STRING" id="1839936.SBU_001586"/>
<dbReference type="AlphaFoldDB" id="A0A1F2P3X5"/>
<dbReference type="EMBL" id="LYOR01000013">
    <property type="protein sequence ID" value="OFV65491.1"/>
    <property type="molecule type" value="Genomic_DNA"/>
</dbReference>
<evidence type="ECO:0000313" key="3">
    <source>
        <dbReference type="Proteomes" id="UP000185779"/>
    </source>
</evidence>
<feature type="transmembrane region" description="Helical" evidence="1">
    <location>
        <begin position="12"/>
        <end position="38"/>
    </location>
</feature>
<comment type="caution">
    <text evidence="2">The sequence shown here is derived from an EMBL/GenBank/DDBJ whole genome shotgun (WGS) entry which is preliminary data.</text>
</comment>
<accession>A0A1F2P3X5</accession>
<keyword evidence="1" id="KW-1133">Transmembrane helix</keyword>
<keyword evidence="3" id="KW-1185">Reference proteome</keyword>
<reference evidence="2" key="1">
    <citation type="submission" date="2016-05" db="EMBL/GenBank/DDBJ databases">
        <title>Microbial consortia oxidize butane by reversing methanogenesis.</title>
        <authorList>
            <person name="Laso-Perez R."/>
            <person name="Richter M."/>
            <person name="Wegener G."/>
            <person name="Musat F."/>
        </authorList>
    </citation>
    <scope>NUCLEOTIDE SEQUENCE [LARGE SCALE GENOMIC DNA]</scope>
    <source>
        <strain evidence="2">BOX1</strain>
    </source>
</reference>
<gene>
    <name evidence="2" type="ORF">SBU_001586</name>
</gene>
<dbReference type="Proteomes" id="UP000185779">
    <property type="component" value="Unassembled WGS sequence"/>
</dbReference>
<sequence length="253" mass="28531">MKKNKSIIKDKSAVSLVTSALLLVAISVIIASSFYIWYEGVLSRSAESTETHTQHTLLYQYSELRISTYSEYYITRDSNNDNRIDAGPDFDERSIQEIRVDLINDGELELNDVELKVSMTGDDLTWYALDIRRDEDFALYNRSGMPYLLNGGRVFFKNTTASPTSMILITEYGEEYSASDEQGSLLNTTDWRIDRSELHQPTCNAGVISPSSRRSIYIYILLDDVPVGTHVLKIQARSAEGKRAEGSVILNVS</sequence>
<keyword evidence="1" id="KW-0472">Membrane</keyword>
<protein>
    <submittedName>
        <fullName evidence="2">Uncharacterized protein</fullName>
    </submittedName>
</protein>
<proteinExistence type="predicted"/>
<keyword evidence="1" id="KW-0812">Transmembrane</keyword>
<organism evidence="2 3">
    <name type="scientific">Candidatus Syntropharchaeum butanivorans</name>
    <dbReference type="NCBI Taxonomy" id="1839936"/>
    <lineage>
        <taxon>Archaea</taxon>
        <taxon>Methanobacteriati</taxon>
        <taxon>Methanobacteriota</taxon>
        <taxon>Stenosarchaea group</taxon>
        <taxon>Methanomicrobia</taxon>
        <taxon>Methanosarcinales</taxon>
        <taxon>ANME-2 cluster</taxon>
        <taxon>Candidatus Syntropharchaeum</taxon>
    </lineage>
</organism>
<evidence type="ECO:0000256" key="1">
    <source>
        <dbReference type="SAM" id="Phobius"/>
    </source>
</evidence>
<name>A0A1F2P3X5_9EURY</name>